<evidence type="ECO:0000256" key="7">
    <source>
        <dbReference type="ARBA" id="ARBA00023136"/>
    </source>
</evidence>
<evidence type="ECO:0000256" key="5">
    <source>
        <dbReference type="ARBA" id="ARBA00022692"/>
    </source>
</evidence>
<sequence>MASTDTTVKPTSPENKQQAGSSRIGVVVDVCLRFLLFATALAAVIIMVTSKQTKLIPVAPGYSIPFVAKFNQSPAFIYFVAALSVACVYSVISGVLSALVLMKPGGNSATVRFQFVILLDALLLGIVTAATGAAGGVGYIGYKGNSHSQWHKICDNFGSYCSYFLSLISSITLLLLVWLSVYVLSKKISTR</sequence>
<evidence type="ECO:0000256" key="4">
    <source>
        <dbReference type="ARBA" id="ARBA00022475"/>
    </source>
</evidence>
<feature type="domain" description="Casparian strip membrane protein" evidence="9">
    <location>
        <begin position="26"/>
        <end position="164"/>
    </location>
</feature>
<feature type="transmembrane region" description="Helical" evidence="8">
    <location>
        <begin position="26"/>
        <end position="48"/>
    </location>
</feature>
<feature type="transmembrane region" description="Helical" evidence="8">
    <location>
        <begin position="162"/>
        <end position="184"/>
    </location>
</feature>
<dbReference type="PANTHER" id="PTHR36488:SF8">
    <property type="entry name" value="CASP-LIKE PROTEIN 1U1"/>
    <property type="match status" value="1"/>
</dbReference>
<dbReference type="NCBIfam" id="TIGR01569">
    <property type="entry name" value="A_tha_TIGR01569"/>
    <property type="match status" value="1"/>
</dbReference>
<dbReference type="EMBL" id="JBCNJP010000007">
    <property type="protein sequence ID" value="KAK9077729.1"/>
    <property type="molecule type" value="Genomic_DNA"/>
</dbReference>
<dbReference type="Pfam" id="PF04535">
    <property type="entry name" value="CASP_dom"/>
    <property type="match status" value="1"/>
</dbReference>
<dbReference type="AlphaFoldDB" id="A0AAP0H923"/>
<evidence type="ECO:0000256" key="6">
    <source>
        <dbReference type="ARBA" id="ARBA00022989"/>
    </source>
</evidence>
<evidence type="ECO:0000256" key="8">
    <source>
        <dbReference type="RuleBase" id="RU361233"/>
    </source>
</evidence>
<feature type="transmembrane region" description="Helical" evidence="8">
    <location>
        <begin position="75"/>
        <end position="101"/>
    </location>
</feature>
<reference evidence="10 11" key="1">
    <citation type="submission" date="2024-04" db="EMBL/GenBank/DDBJ databases">
        <title>The reference genome of an endangered Asteraceae, Deinandra increscens subsp. villosa, native to the Central Coast of California.</title>
        <authorList>
            <person name="Guilliams M."/>
            <person name="Hasenstab-Lehman K."/>
            <person name="Meyer R."/>
            <person name="Mcevoy S."/>
        </authorList>
    </citation>
    <scope>NUCLEOTIDE SEQUENCE [LARGE SCALE GENOMIC DNA]</scope>
    <source>
        <tissue evidence="10">Leaf</tissue>
    </source>
</reference>
<comment type="similarity">
    <text evidence="2 8">Belongs to the Casparian strip membrane proteins (CASP) family.</text>
</comment>
<dbReference type="Proteomes" id="UP001408789">
    <property type="component" value="Unassembled WGS sequence"/>
</dbReference>
<comment type="caution">
    <text evidence="10">The sequence shown here is derived from an EMBL/GenBank/DDBJ whole genome shotgun (WGS) entry which is preliminary data.</text>
</comment>
<accession>A0AAP0H923</accession>
<evidence type="ECO:0000313" key="11">
    <source>
        <dbReference type="Proteomes" id="UP001408789"/>
    </source>
</evidence>
<keyword evidence="6 8" id="KW-1133">Transmembrane helix</keyword>
<dbReference type="InterPro" id="IPR044173">
    <property type="entry name" value="CASPL"/>
</dbReference>
<gene>
    <name evidence="10" type="ORF">SSX86_006066</name>
</gene>
<evidence type="ECO:0000256" key="2">
    <source>
        <dbReference type="ARBA" id="ARBA00007651"/>
    </source>
</evidence>
<name>A0AAP0H923_9ASTR</name>
<dbReference type="InterPro" id="IPR006459">
    <property type="entry name" value="CASP/CASPL"/>
</dbReference>
<proteinExistence type="inferred from homology"/>
<evidence type="ECO:0000256" key="3">
    <source>
        <dbReference type="ARBA" id="ARBA00011489"/>
    </source>
</evidence>
<keyword evidence="11" id="KW-1185">Reference proteome</keyword>
<evidence type="ECO:0000313" key="10">
    <source>
        <dbReference type="EMBL" id="KAK9077729.1"/>
    </source>
</evidence>
<feature type="transmembrane region" description="Helical" evidence="8">
    <location>
        <begin position="113"/>
        <end position="142"/>
    </location>
</feature>
<evidence type="ECO:0000259" key="9">
    <source>
        <dbReference type="Pfam" id="PF04535"/>
    </source>
</evidence>
<evidence type="ECO:0000256" key="1">
    <source>
        <dbReference type="ARBA" id="ARBA00004651"/>
    </source>
</evidence>
<keyword evidence="4 8" id="KW-1003">Cell membrane</keyword>
<comment type="subunit">
    <text evidence="3 8">Homodimer and heterodimers.</text>
</comment>
<dbReference type="PANTHER" id="PTHR36488">
    <property type="entry name" value="CASP-LIKE PROTEIN 1U1"/>
    <property type="match status" value="1"/>
</dbReference>
<organism evidence="10 11">
    <name type="scientific">Deinandra increscens subsp. villosa</name>
    <dbReference type="NCBI Taxonomy" id="3103831"/>
    <lineage>
        <taxon>Eukaryota</taxon>
        <taxon>Viridiplantae</taxon>
        <taxon>Streptophyta</taxon>
        <taxon>Embryophyta</taxon>
        <taxon>Tracheophyta</taxon>
        <taxon>Spermatophyta</taxon>
        <taxon>Magnoliopsida</taxon>
        <taxon>eudicotyledons</taxon>
        <taxon>Gunneridae</taxon>
        <taxon>Pentapetalae</taxon>
        <taxon>asterids</taxon>
        <taxon>campanulids</taxon>
        <taxon>Asterales</taxon>
        <taxon>Asteraceae</taxon>
        <taxon>Asteroideae</taxon>
        <taxon>Heliantheae alliance</taxon>
        <taxon>Madieae</taxon>
        <taxon>Madiinae</taxon>
        <taxon>Deinandra</taxon>
    </lineage>
</organism>
<dbReference type="InterPro" id="IPR006702">
    <property type="entry name" value="CASP_dom"/>
</dbReference>
<dbReference type="GO" id="GO:0005886">
    <property type="term" value="C:plasma membrane"/>
    <property type="evidence" value="ECO:0007669"/>
    <property type="project" value="UniProtKB-SubCell"/>
</dbReference>
<keyword evidence="5 8" id="KW-0812">Transmembrane</keyword>
<keyword evidence="7 8" id="KW-0472">Membrane</keyword>
<protein>
    <recommendedName>
        <fullName evidence="8">CASP-like protein</fullName>
    </recommendedName>
</protein>
<comment type="subcellular location">
    <subcellularLocation>
        <location evidence="1 8">Cell membrane</location>
        <topology evidence="1 8">Multi-pass membrane protein</topology>
    </subcellularLocation>
</comment>